<name>A0A7J9BHN6_GOSGO</name>
<proteinExistence type="predicted"/>
<gene>
    <name evidence="1" type="ORF">Gogos_019505</name>
</gene>
<sequence length="24" mass="2762">MAIEMLKENLLDTPSTTVVRKIKM</sequence>
<evidence type="ECO:0000313" key="2">
    <source>
        <dbReference type="Proteomes" id="UP000593579"/>
    </source>
</evidence>
<accession>A0A7J9BHN6</accession>
<reference evidence="1 2" key="1">
    <citation type="journal article" date="2019" name="Genome Biol. Evol.">
        <title>Insights into the evolution of the New World diploid cottons (Gossypium, subgenus Houzingenia) based on genome sequencing.</title>
        <authorList>
            <person name="Grover C.E."/>
            <person name="Arick M.A. 2nd"/>
            <person name="Thrash A."/>
            <person name="Conover J.L."/>
            <person name="Sanders W.S."/>
            <person name="Peterson D.G."/>
            <person name="Frelichowski J.E."/>
            <person name="Scheffler J.A."/>
            <person name="Scheffler B.E."/>
            <person name="Wendel J.F."/>
        </authorList>
    </citation>
    <scope>NUCLEOTIDE SEQUENCE [LARGE SCALE GENOMIC DNA]</scope>
    <source>
        <strain evidence="1">5</strain>
        <tissue evidence="1">Leaf</tissue>
    </source>
</reference>
<feature type="non-terminal residue" evidence="1">
    <location>
        <position position="24"/>
    </location>
</feature>
<comment type="caution">
    <text evidence="1">The sequence shown here is derived from an EMBL/GenBank/DDBJ whole genome shotgun (WGS) entry which is preliminary data.</text>
</comment>
<protein>
    <submittedName>
        <fullName evidence="1">Uncharacterized protein</fullName>
    </submittedName>
</protein>
<keyword evidence="2" id="KW-1185">Reference proteome</keyword>
<dbReference type="EMBL" id="JABEZY010000003">
    <property type="protein sequence ID" value="MBA0735680.1"/>
    <property type="molecule type" value="Genomic_DNA"/>
</dbReference>
<dbReference type="Proteomes" id="UP000593579">
    <property type="component" value="Unassembled WGS sequence"/>
</dbReference>
<organism evidence="1 2">
    <name type="scientific">Gossypium gossypioides</name>
    <name type="common">Mexican cotton</name>
    <name type="synonym">Selera gossypioides</name>
    <dbReference type="NCBI Taxonomy" id="34282"/>
    <lineage>
        <taxon>Eukaryota</taxon>
        <taxon>Viridiplantae</taxon>
        <taxon>Streptophyta</taxon>
        <taxon>Embryophyta</taxon>
        <taxon>Tracheophyta</taxon>
        <taxon>Spermatophyta</taxon>
        <taxon>Magnoliopsida</taxon>
        <taxon>eudicotyledons</taxon>
        <taxon>Gunneridae</taxon>
        <taxon>Pentapetalae</taxon>
        <taxon>rosids</taxon>
        <taxon>malvids</taxon>
        <taxon>Malvales</taxon>
        <taxon>Malvaceae</taxon>
        <taxon>Malvoideae</taxon>
        <taxon>Gossypium</taxon>
    </lineage>
</organism>
<evidence type="ECO:0000313" key="1">
    <source>
        <dbReference type="EMBL" id="MBA0735680.1"/>
    </source>
</evidence>
<dbReference type="AlphaFoldDB" id="A0A7J9BHN6"/>